<gene>
    <name evidence="1" type="ORF">E2C01_084295</name>
</gene>
<evidence type="ECO:0000313" key="1">
    <source>
        <dbReference type="EMBL" id="MPC89353.1"/>
    </source>
</evidence>
<dbReference type="Proteomes" id="UP000324222">
    <property type="component" value="Unassembled WGS sequence"/>
</dbReference>
<dbReference type="AlphaFoldDB" id="A0A5B7J4F6"/>
<evidence type="ECO:0000313" key="2">
    <source>
        <dbReference type="Proteomes" id="UP000324222"/>
    </source>
</evidence>
<dbReference type="EMBL" id="VSRR010080758">
    <property type="protein sequence ID" value="MPC89353.1"/>
    <property type="molecule type" value="Genomic_DNA"/>
</dbReference>
<keyword evidence="2" id="KW-1185">Reference proteome</keyword>
<reference evidence="1 2" key="1">
    <citation type="submission" date="2019-05" db="EMBL/GenBank/DDBJ databases">
        <title>Another draft genome of Portunus trituberculatus and its Hox gene families provides insights of decapod evolution.</title>
        <authorList>
            <person name="Jeong J.-H."/>
            <person name="Song I."/>
            <person name="Kim S."/>
            <person name="Choi T."/>
            <person name="Kim D."/>
            <person name="Ryu S."/>
            <person name="Kim W."/>
        </authorList>
    </citation>
    <scope>NUCLEOTIDE SEQUENCE [LARGE SCALE GENOMIC DNA]</scope>
    <source>
        <tissue evidence="1">Muscle</tissue>
    </source>
</reference>
<name>A0A5B7J4F6_PORTR</name>
<proteinExistence type="predicted"/>
<organism evidence="1 2">
    <name type="scientific">Portunus trituberculatus</name>
    <name type="common">Swimming crab</name>
    <name type="synonym">Neptunus trituberculatus</name>
    <dbReference type="NCBI Taxonomy" id="210409"/>
    <lineage>
        <taxon>Eukaryota</taxon>
        <taxon>Metazoa</taxon>
        <taxon>Ecdysozoa</taxon>
        <taxon>Arthropoda</taxon>
        <taxon>Crustacea</taxon>
        <taxon>Multicrustacea</taxon>
        <taxon>Malacostraca</taxon>
        <taxon>Eumalacostraca</taxon>
        <taxon>Eucarida</taxon>
        <taxon>Decapoda</taxon>
        <taxon>Pleocyemata</taxon>
        <taxon>Brachyura</taxon>
        <taxon>Eubrachyura</taxon>
        <taxon>Portunoidea</taxon>
        <taxon>Portunidae</taxon>
        <taxon>Portuninae</taxon>
        <taxon>Portunus</taxon>
    </lineage>
</organism>
<accession>A0A5B7J4F6</accession>
<protein>
    <submittedName>
        <fullName evidence="1">Uncharacterized protein</fullName>
    </submittedName>
</protein>
<sequence length="144" mass="15782">MVVGMVMVVVDDEQLEGGETGGGRGSVCRCRDYPALLVLHSLLPRLKLSFASPRHALIVPLTSWMLTHHTSHLLHVASHTPHRLHVPLTPLTVSKSPSHLFLTPPCHPNTPEPLHVALTPLTPSMSPLTPLTPLQFFPSPRRSQ</sequence>
<comment type="caution">
    <text evidence="1">The sequence shown here is derived from an EMBL/GenBank/DDBJ whole genome shotgun (WGS) entry which is preliminary data.</text>
</comment>